<dbReference type="AlphaFoldDB" id="A0A8S0TAS3"/>
<reference evidence="3 4" key="1">
    <citation type="submission" date="2019-12" db="EMBL/GenBank/DDBJ databases">
        <authorList>
            <person name="Alioto T."/>
            <person name="Alioto T."/>
            <person name="Gomez Garrido J."/>
        </authorList>
    </citation>
    <scope>NUCLEOTIDE SEQUENCE [LARGE SCALE GENOMIC DNA]</scope>
</reference>
<evidence type="ECO:0000256" key="1">
    <source>
        <dbReference type="SAM" id="MobiDB-lite"/>
    </source>
</evidence>
<evidence type="ECO:0000313" key="4">
    <source>
        <dbReference type="Proteomes" id="UP000594638"/>
    </source>
</evidence>
<protein>
    <submittedName>
        <fullName evidence="3">HIGH CHLOROPHYLL FLUORESCENCE 153</fullName>
    </submittedName>
</protein>
<organism evidence="3 4">
    <name type="scientific">Olea europaea subsp. europaea</name>
    <dbReference type="NCBI Taxonomy" id="158383"/>
    <lineage>
        <taxon>Eukaryota</taxon>
        <taxon>Viridiplantae</taxon>
        <taxon>Streptophyta</taxon>
        <taxon>Embryophyta</taxon>
        <taxon>Tracheophyta</taxon>
        <taxon>Spermatophyta</taxon>
        <taxon>Magnoliopsida</taxon>
        <taxon>eudicotyledons</taxon>
        <taxon>Gunneridae</taxon>
        <taxon>Pentapetalae</taxon>
        <taxon>asterids</taxon>
        <taxon>lamiids</taxon>
        <taxon>Lamiales</taxon>
        <taxon>Oleaceae</taxon>
        <taxon>Oleeae</taxon>
        <taxon>Olea</taxon>
    </lineage>
</organism>
<sequence length="144" mass="16017">MTSMALYNPVSCSTPLHFTHNYKKTAPPLTLSLIGRPTDQNLKLGCRNTSSRRRISGVTRAGPSTSSYIFAFVLPLSLLAVTIFTSNRIADKLDQKFLEEVAINEAILEAEEDDDEEVNIPSEKESAPPRIRNRPKRKVEPSST</sequence>
<comment type="caution">
    <text evidence="3">The sequence shown here is derived from an EMBL/GenBank/DDBJ whole genome shotgun (WGS) entry which is preliminary data.</text>
</comment>
<name>A0A8S0TAS3_OLEEU</name>
<dbReference type="Proteomes" id="UP000594638">
    <property type="component" value="Unassembled WGS sequence"/>
</dbReference>
<accession>A0A8S0TAS3</accession>
<dbReference type="EMBL" id="CACTIH010005739">
    <property type="protein sequence ID" value="CAA3001170.1"/>
    <property type="molecule type" value="Genomic_DNA"/>
</dbReference>
<dbReference type="PANTHER" id="PTHR37753:SF1">
    <property type="entry name" value="OS01G0940600 PROTEIN"/>
    <property type="match status" value="1"/>
</dbReference>
<keyword evidence="2" id="KW-0472">Membrane</keyword>
<evidence type="ECO:0000256" key="2">
    <source>
        <dbReference type="SAM" id="Phobius"/>
    </source>
</evidence>
<gene>
    <name evidence="3" type="ORF">OLEA9_A010771</name>
</gene>
<dbReference type="PANTHER" id="PTHR37753">
    <property type="entry name" value="OS01G0940600 PROTEIN"/>
    <property type="match status" value="1"/>
</dbReference>
<proteinExistence type="predicted"/>
<feature type="transmembrane region" description="Helical" evidence="2">
    <location>
        <begin position="68"/>
        <end position="86"/>
    </location>
</feature>
<dbReference type="Gramene" id="OE9A010771T1">
    <property type="protein sequence ID" value="OE9A010771C1"/>
    <property type="gene ID" value="OE9A010771"/>
</dbReference>
<dbReference type="OrthoDB" id="786736at2759"/>
<evidence type="ECO:0000313" key="3">
    <source>
        <dbReference type="EMBL" id="CAA3001170.1"/>
    </source>
</evidence>
<keyword evidence="4" id="KW-1185">Reference proteome</keyword>
<keyword evidence="2" id="KW-1133">Transmembrane helix</keyword>
<keyword evidence="2" id="KW-0812">Transmembrane</keyword>
<feature type="region of interest" description="Disordered" evidence="1">
    <location>
        <begin position="111"/>
        <end position="144"/>
    </location>
</feature>